<proteinExistence type="predicted"/>
<reference evidence="2" key="1">
    <citation type="journal article" date="2022" name="bioRxiv">
        <title>Sequencing and chromosome-scale assembly of the giantPleurodeles waltlgenome.</title>
        <authorList>
            <person name="Brown T."/>
            <person name="Elewa A."/>
            <person name="Iarovenko S."/>
            <person name="Subramanian E."/>
            <person name="Araus A.J."/>
            <person name="Petzold A."/>
            <person name="Susuki M."/>
            <person name="Suzuki K.-i.T."/>
            <person name="Hayashi T."/>
            <person name="Toyoda A."/>
            <person name="Oliveira C."/>
            <person name="Osipova E."/>
            <person name="Leigh N.D."/>
            <person name="Simon A."/>
            <person name="Yun M.H."/>
        </authorList>
    </citation>
    <scope>NUCLEOTIDE SEQUENCE</scope>
    <source>
        <strain evidence="2">20211129_DDA</strain>
        <tissue evidence="2">Liver</tissue>
    </source>
</reference>
<feature type="compositionally biased region" description="Low complexity" evidence="1">
    <location>
        <begin position="72"/>
        <end position="81"/>
    </location>
</feature>
<evidence type="ECO:0000313" key="2">
    <source>
        <dbReference type="EMBL" id="KAJ1161161.1"/>
    </source>
</evidence>
<name>A0AAV7S8L2_PLEWA</name>
<protein>
    <submittedName>
        <fullName evidence="2">Uncharacterized protein</fullName>
    </submittedName>
</protein>
<dbReference type="EMBL" id="JANPWB010000008">
    <property type="protein sequence ID" value="KAJ1161161.1"/>
    <property type="molecule type" value="Genomic_DNA"/>
</dbReference>
<feature type="region of interest" description="Disordered" evidence="1">
    <location>
        <begin position="68"/>
        <end position="128"/>
    </location>
</feature>
<evidence type="ECO:0000313" key="3">
    <source>
        <dbReference type="Proteomes" id="UP001066276"/>
    </source>
</evidence>
<dbReference type="Proteomes" id="UP001066276">
    <property type="component" value="Chromosome 4_2"/>
</dbReference>
<gene>
    <name evidence="2" type="ORF">NDU88_001648</name>
</gene>
<comment type="caution">
    <text evidence="2">The sequence shown here is derived from an EMBL/GenBank/DDBJ whole genome shotgun (WGS) entry which is preliminary data.</text>
</comment>
<keyword evidence="3" id="KW-1185">Reference proteome</keyword>
<organism evidence="2 3">
    <name type="scientific">Pleurodeles waltl</name>
    <name type="common">Iberian ribbed newt</name>
    <dbReference type="NCBI Taxonomy" id="8319"/>
    <lineage>
        <taxon>Eukaryota</taxon>
        <taxon>Metazoa</taxon>
        <taxon>Chordata</taxon>
        <taxon>Craniata</taxon>
        <taxon>Vertebrata</taxon>
        <taxon>Euteleostomi</taxon>
        <taxon>Amphibia</taxon>
        <taxon>Batrachia</taxon>
        <taxon>Caudata</taxon>
        <taxon>Salamandroidea</taxon>
        <taxon>Salamandridae</taxon>
        <taxon>Pleurodelinae</taxon>
        <taxon>Pleurodeles</taxon>
    </lineage>
</organism>
<dbReference type="AlphaFoldDB" id="A0AAV7S8L2"/>
<accession>A0AAV7S8L2</accession>
<sequence>MAGGTCLYCTPPSRLYPTGILGARRHCTPRNSKWRCPDDAGRSLPDFGPCWSSSRLERGVGLIGQMRPALVGGPMQPLPAGGQPPGPGSGGRSSRRGLIVLTPQESAERTARAGAGADVGSPCNDTPG</sequence>
<evidence type="ECO:0000256" key="1">
    <source>
        <dbReference type="SAM" id="MobiDB-lite"/>
    </source>
</evidence>